<feature type="non-terminal residue" evidence="3">
    <location>
        <position position="1"/>
    </location>
</feature>
<dbReference type="Proteomes" id="UP001190700">
    <property type="component" value="Unassembled WGS sequence"/>
</dbReference>
<organism evidence="3 4">
    <name type="scientific">Cymbomonas tetramitiformis</name>
    <dbReference type="NCBI Taxonomy" id="36881"/>
    <lineage>
        <taxon>Eukaryota</taxon>
        <taxon>Viridiplantae</taxon>
        <taxon>Chlorophyta</taxon>
        <taxon>Pyramimonadophyceae</taxon>
        <taxon>Pyramimonadales</taxon>
        <taxon>Pyramimonadaceae</taxon>
        <taxon>Cymbomonas</taxon>
    </lineage>
</organism>
<sequence>VGNVFEECKCKAVPKPFFTETSILVLGIGFTAVGIGAIVGMMCFYYRAASQPVGLGHVMAGNSGWEQRMSSSHRQTYMPMSTRPGDAMPSATQRGYSMQRPAPSPMPPSDAAPANMAYGDSFSYRRPAPGGAQQANMDSQRRTLYETRQMVARMRSAV</sequence>
<evidence type="ECO:0000313" key="4">
    <source>
        <dbReference type="Proteomes" id="UP001190700"/>
    </source>
</evidence>
<dbReference type="AlphaFoldDB" id="A0AAE0LHQ1"/>
<keyword evidence="2" id="KW-0472">Membrane</keyword>
<proteinExistence type="predicted"/>
<reference evidence="3 4" key="1">
    <citation type="journal article" date="2015" name="Genome Biol. Evol.">
        <title>Comparative Genomics of a Bacterivorous Green Alga Reveals Evolutionary Causalities and Consequences of Phago-Mixotrophic Mode of Nutrition.</title>
        <authorList>
            <person name="Burns J.A."/>
            <person name="Paasch A."/>
            <person name="Narechania A."/>
            <person name="Kim E."/>
        </authorList>
    </citation>
    <scope>NUCLEOTIDE SEQUENCE [LARGE SCALE GENOMIC DNA]</scope>
    <source>
        <strain evidence="3 4">PLY_AMNH</strain>
    </source>
</reference>
<feature type="transmembrane region" description="Helical" evidence="2">
    <location>
        <begin position="23"/>
        <end position="46"/>
    </location>
</feature>
<evidence type="ECO:0000256" key="1">
    <source>
        <dbReference type="SAM" id="MobiDB-lite"/>
    </source>
</evidence>
<accession>A0AAE0LHQ1</accession>
<evidence type="ECO:0000313" key="3">
    <source>
        <dbReference type="EMBL" id="KAK3285663.1"/>
    </source>
</evidence>
<keyword evidence="4" id="KW-1185">Reference proteome</keyword>
<keyword evidence="2" id="KW-1133">Transmembrane helix</keyword>
<dbReference type="EMBL" id="LGRX02001719">
    <property type="protein sequence ID" value="KAK3285663.1"/>
    <property type="molecule type" value="Genomic_DNA"/>
</dbReference>
<protein>
    <submittedName>
        <fullName evidence="3">Uncharacterized protein</fullName>
    </submittedName>
</protein>
<evidence type="ECO:0000256" key="2">
    <source>
        <dbReference type="SAM" id="Phobius"/>
    </source>
</evidence>
<keyword evidence="2" id="KW-0812">Transmembrane</keyword>
<comment type="caution">
    <text evidence="3">The sequence shown here is derived from an EMBL/GenBank/DDBJ whole genome shotgun (WGS) entry which is preliminary data.</text>
</comment>
<name>A0AAE0LHQ1_9CHLO</name>
<gene>
    <name evidence="3" type="ORF">CYMTET_6741</name>
</gene>
<feature type="region of interest" description="Disordered" evidence="1">
    <location>
        <begin position="82"/>
        <end position="112"/>
    </location>
</feature>